<dbReference type="GO" id="GO:0016787">
    <property type="term" value="F:hydrolase activity"/>
    <property type="evidence" value="ECO:0007669"/>
    <property type="project" value="UniProtKB-KW"/>
</dbReference>
<dbReference type="SUPFAM" id="SSF53474">
    <property type="entry name" value="alpha/beta-Hydrolases"/>
    <property type="match status" value="1"/>
</dbReference>
<evidence type="ECO:0000259" key="1">
    <source>
        <dbReference type="Pfam" id="PF12697"/>
    </source>
</evidence>
<dbReference type="InterPro" id="IPR050266">
    <property type="entry name" value="AB_hydrolase_sf"/>
</dbReference>
<accession>A0A317CMX8</accession>
<reference evidence="2 3" key="1">
    <citation type="submission" date="2018-05" db="EMBL/GenBank/DDBJ databases">
        <title>Leucothrix arctica sp. nov., isolated from Arctic seawater.</title>
        <authorList>
            <person name="Choi A."/>
            <person name="Baek K."/>
        </authorList>
    </citation>
    <scope>NUCLEOTIDE SEQUENCE [LARGE SCALE GENOMIC DNA]</scope>
    <source>
        <strain evidence="2 3">JCM 18388</strain>
    </source>
</reference>
<gene>
    <name evidence="2" type="ORF">DKW60_04200</name>
</gene>
<dbReference type="PANTHER" id="PTHR43798">
    <property type="entry name" value="MONOACYLGLYCEROL LIPASE"/>
    <property type="match status" value="1"/>
</dbReference>
<keyword evidence="3" id="KW-1185">Reference proteome</keyword>
<evidence type="ECO:0000313" key="2">
    <source>
        <dbReference type="EMBL" id="PWQ99874.1"/>
    </source>
</evidence>
<dbReference type="Proteomes" id="UP000245539">
    <property type="component" value="Unassembled WGS sequence"/>
</dbReference>
<name>A0A317CMX8_9GAMM</name>
<dbReference type="AlphaFoldDB" id="A0A317CMX8"/>
<proteinExistence type="predicted"/>
<sequence length="284" mass="31049">MTSIILPRSKTDQGIAYHHSGNANGIPLLLIHGVGLRAESWYQQIDALAPDYDVYAVDMPGHGESNILSVESKEPTLADFTDCLAQFMTQVIGKPAVIIGHSMGALLALSLAKSYPDLSLAIVPMNAIYQRSDEAKQAVLSRAKHLREQPQSDPTAPVKRWFSETPSAQDQLHAAMCCEWLQGANLQGYADAYTVFSEDDGLAESELQALDLPCLFITGELDANSTPDMSDTMAQQLQHAESLVIQHSRHMTPLTHAAPVNDALMMFLHRHVATQKTTRTEVSS</sequence>
<protein>
    <submittedName>
        <fullName evidence="2">Alpha/beta hydrolase</fullName>
    </submittedName>
</protein>
<dbReference type="InterPro" id="IPR000073">
    <property type="entry name" value="AB_hydrolase_1"/>
</dbReference>
<evidence type="ECO:0000313" key="3">
    <source>
        <dbReference type="Proteomes" id="UP000245539"/>
    </source>
</evidence>
<feature type="domain" description="AB hydrolase-1" evidence="1">
    <location>
        <begin position="28"/>
        <end position="263"/>
    </location>
</feature>
<dbReference type="RefSeq" id="WP_109836418.1">
    <property type="nucleotide sequence ID" value="NZ_QGKM01000007.1"/>
</dbReference>
<dbReference type="Pfam" id="PF12697">
    <property type="entry name" value="Abhydrolase_6"/>
    <property type="match status" value="1"/>
</dbReference>
<dbReference type="Gene3D" id="3.40.50.1820">
    <property type="entry name" value="alpha/beta hydrolase"/>
    <property type="match status" value="1"/>
</dbReference>
<keyword evidence="2" id="KW-0378">Hydrolase</keyword>
<comment type="caution">
    <text evidence="2">The sequence shown here is derived from an EMBL/GenBank/DDBJ whole genome shotgun (WGS) entry which is preliminary data.</text>
</comment>
<organism evidence="2 3">
    <name type="scientific">Leucothrix pacifica</name>
    <dbReference type="NCBI Taxonomy" id="1247513"/>
    <lineage>
        <taxon>Bacteria</taxon>
        <taxon>Pseudomonadati</taxon>
        <taxon>Pseudomonadota</taxon>
        <taxon>Gammaproteobacteria</taxon>
        <taxon>Thiotrichales</taxon>
        <taxon>Thiotrichaceae</taxon>
        <taxon>Leucothrix</taxon>
    </lineage>
</organism>
<dbReference type="InterPro" id="IPR029058">
    <property type="entry name" value="AB_hydrolase_fold"/>
</dbReference>
<dbReference type="EMBL" id="QGKM01000007">
    <property type="protein sequence ID" value="PWQ99874.1"/>
    <property type="molecule type" value="Genomic_DNA"/>
</dbReference>
<dbReference type="OrthoDB" id="5853561at2"/>